<dbReference type="SMART" id="SM00822">
    <property type="entry name" value="PKS_KR"/>
    <property type="match status" value="1"/>
</dbReference>
<dbReference type="PANTHER" id="PTHR43008:SF14">
    <property type="entry name" value="DEHYDROGENASE ARBD, PUTATIVE-RELATED"/>
    <property type="match status" value="1"/>
</dbReference>
<comment type="similarity">
    <text evidence="1">Belongs to the short-chain dehydrogenases/reductases (SDR) family.</text>
</comment>
<reference evidence="5" key="1">
    <citation type="journal article" date="2019" name="Int. J. Syst. Evol. Microbiol.">
        <title>The Global Catalogue of Microorganisms (GCM) 10K type strain sequencing project: providing services to taxonomists for standard genome sequencing and annotation.</title>
        <authorList>
            <consortium name="The Broad Institute Genomics Platform"/>
            <consortium name="The Broad Institute Genome Sequencing Center for Infectious Disease"/>
            <person name="Wu L."/>
            <person name="Ma J."/>
        </authorList>
    </citation>
    <scope>NUCLEOTIDE SEQUENCE [LARGE SCALE GENOMIC DNA]</scope>
    <source>
        <strain evidence="5">CCUG 57263</strain>
    </source>
</reference>
<dbReference type="Pfam" id="PF13561">
    <property type="entry name" value="adh_short_C2"/>
    <property type="match status" value="1"/>
</dbReference>
<sequence>MDTLKKLFSLEGKVVVITGGAQGIGKSVAEHIAGVGADIVILDQQAEKAQATAESIARDYNCRAIAIGVDVTKPDEVAAAIEQADAEMGKLDLLFNNAGIVIQKPVVDLTPDEWLKVINVNLNGVFFVAQAFGRYLMARNKKGAIVNTASMSGTIVNYPQAQASYNTSKAGVVQLTKSLAVEWAEKGIRVNSISPGYIFTELTSFVRQDWQDLWKELTPIKRMGKPEELAGAVIYLLSDSASFATGTDLIIDGGFTIV</sequence>
<dbReference type="InterPro" id="IPR057326">
    <property type="entry name" value="KR_dom"/>
</dbReference>
<dbReference type="PANTHER" id="PTHR43008">
    <property type="entry name" value="BENZIL REDUCTASE"/>
    <property type="match status" value="1"/>
</dbReference>
<comment type="caution">
    <text evidence="4">The sequence shown here is derived from an EMBL/GenBank/DDBJ whole genome shotgun (WGS) entry which is preliminary data.</text>
</comment>
<evidence type="ECO:0000259" key="3">
    <source>
        <dbReference type="SMART" id="SM00822"/>
    </source>
</evidence>
<keyword evidence="2" id="KW-0560">Oxidoreductase</keyword>
<dbReference type="SUPFAM" id="SSF51735">
    <property type="entry name" value="NAD(P)-binding Rossmann-fold domains"/>
    <property type="match status" value="1"/>
</dbReference>
<protein>
    <submittedName>
        <fullName evidence="4">SDR family oxidoreductase</fullName>
    </submittedName>
</protein>
<dbReference type="NCBIfam" id="NF005559">
    <property type="entry name" value="PRK07231.1"/>
    <property type="match status" value="1"/>
</dbReference>
<keyword evidence="5" id="KW-1185">Reference proteome</keyword>
<dbReference type="RefSeq" id="WP_144938292.1">
    <property type="nucleotide sequence ID" value="NZ_JBHTIU010000061.1"/>
</dbReference>
<gene>
    <name evidence="4" type="ORF">ACFQ03_16880</name>
</gene>
<organism evidence="4 5">
    <name type="scientific">Paenibacillus residui</name>
    <dbReference type="NCBI Taxonomy" id="629724"/>
    <lineage>
        <taxon>Bacteria</taxon>
        <taxon>Bacillati</taxon>
        <taxon>Bacillota</taxon>
        <taxon>Bacilli</taxon>
        <taxon>Bacillales</taxon>
        <taxon>Paenibacillaceae</taxon>
        <taxon>Paenibacillus</taxon>
    </lineage>
</organism>
<dbReference type="Proteomes" id="UP001597120">
    <property type="component" value="Unassembled WGS sequence"/>
</dbReference>
<dbReference type="InterPro" id="IPR002347">
    <property type="entry name" value="SDR_fam"/>
</dbReference>
<evidence type="ECO:0000313" key="5">
    <source>
        <dbReference type="Proteomes" id="UP001597120"/>
    </source>
</evidence>
<evidence type="ECO:0000256" key="2">
    <source>
        <dbReference type="ARBA" id="ARBA00023002"/>
    </source>
</evidence>
<evidence type="ECO:0000313" key="4">
    <source>
        <dbReference type="EMBL" id="MFD0870818.1"/>
    </source>
</evidence>
<feature type="domain" description="Ketoreductase" evidence="3">
    <location>
        <begin position="13"/>
        <end position="186"/>
    </location>
</feature>
<dbReference type="PROSITE" id="PS00061">
    <property type="entry name" value="ADH_SHORT"/>
    <property type="match status" value="1"/>
</dbReference>
<dbReference type="InterPro" id="IPR020904">
    <property type="entry name" value="Sc_DH/Rdtase_CS"/>
</dbReference>
<accession>A0ABW3DBC9</accession>
<dbReference type="InterPro" id="IPR036291">
    <property type="entry name" value="NAD(P)-bd_dom_sf"/>
</dbReference>
<dbReference type="PRINTS" id="PR00081">
    <property type="entry name" value="GDHRDH"/>
</dbReference>
<name>A0ABW3DBC9_9BACL</name>
<evidence type="ECO:0000256" key="1">
    <source>
        <dbReference type="ARBA" id="ARBA00006484"/>
    </source>
</evidence>
<dbReference type="Gene3D" id="3.40.50.720">
    <property type="entry name" value="NAD(P)-binding Rossmann-like Domain"/>
    <property type="match status" value="1"/>
</dbReference>
<dbReference type="EMBL" id="JBHTIU010000061">
    <property type="protein sequence ID" value="MFD0870818.1"/>
    <property type="molecule type" value="Genomic_DNA"/>
</dbReference>
<proteinExistence type="inferred from homology"/>
<dbReference type="PRINTS" id="PR00080">
    <property type="entry name" value="SDRFAMILY"/>
</dbReference>